<sequence>MWDDFDDEPDFEEDGEFDYRKEQERIFKHPLMKKSKEIIGLTRALVGSLDEARRELYGNIMMEDAAIMSAKFSAAENIPDYITKMENAVLMKLHAKSLNSMTYQLALEETHAEEHLELLRVAIEDFRKLFLSWITTFDSDKKSDDGWGMFMD</sequence>
<dbReference type="Proteomes" id="UP000199564">
    <property type="component" value="Unassembled WGS sequence"/>
</dbReference>
<protein>
    <submittedName>
        <fullName evidence="1">Uncharacterized protein</fullName>
    </submittedName>
</protein>
<evidence type="ECO:0000313" key="2">
    <source>
        <dbReference type="Proteomes" id="UP000199564"/>
    </source>
</evidence>
<reference evidence="2" key="1">
    <citation type="submission" date="2016-10" db="EMBL/GenBank/DDBJ databases">
        <authorList>
            <person name="Varghese N."/>
            <person name="Submissions S."/>
        </authorList>
    </citation>
    <scope>NUCLEOTIDE SEQUENCE [LARGE SCALE GENOMIC DNA]</scope>
    <source>
        <strain evidence="2">DSM 15282</strain>
    </source>
</reference>
<dbReference type="EMBL" id="FOVW01000005">
    <property type="protein sequence ID" value="SFO35024.1"/>
    <property type="molecule type" value="Genomic_DNA"/>
</dbReference>
<accession>A0A1I5GG83</accession>
<gene>
    <name evidence="1" type="ORF">SAMN04488519_105365</name>
</gene>
<organism evidence="1 2">
    <name type="scientific">Algoriphagus ornithinivorans</name>
    <dbReference type="NCBI Taxonomy" id="226506"/>
    <lineage>
        <taxon>Bacteria</taxon>
        <taxon>Pseudomonadati</taxon>
        <taxon>Bacteroidota</taxon>
        <taxon>Cytophagia</taxon>
        <taxon>Cytophagales</taxon>
        <taxon>Cyclobacteriaceae</taxon>
        <taxon>Algoriphagus</taxon>
    </lineage>
</organism>
<evidence type="ECO:0000313" key="1">
    <source>
        <dbReference type="EMBL" id="SFO35024.1"/>
    </source>
</evidence>
<name>A0A1I5GG83_9BACT</name>
<dbReference type="AlphaFoldDB" id="A0A1I5GG83"/>
<keyword evidence="2" id="KW-1185">Reference proteome</keyword>
<proteinExistence type="predicted"/>
<dbReference type="STRING" id="226506.SAMN04488519_105365"/>
<dbReference type="RefSeq" id="WP_091653708.1">
    <property type="nucleotide sequence ID" value="NZ_FOVW01000005.1"/>
</dbReference>